<organism evidence="3 4">
    <name type="scientific">Phyllosticta citricarpa</name>
    <dbReference type="NCBI Taxonomy" id="55181"/>
    <lineage>
        <taxon>Eukaryota</taxon>
        <taxon>Fungi</taxon>
        <taxon>Dikarya</taxon>
        <taxon>Ascomycota</taxon>
        <taxon>Pezizomycotina</taxon>
        <taxon>Dothideomycetes</taxon>
        <taxon>Dothideomycetes incertae sedis</taxon>
        <taxon>Botryosphaeriales</taxon>
        <taxon>Phyllostictaceae</taxon>
        <taxon>Phyllosticta</taxon>
    </lineage>
</organism>
<evidence type="ECO:0000313" key="3">
    <source>
        <dbReference type="EMBL" id="KAK7543050.1"/>
    </source>
</evidence>
<evidence type="ECO:0000256" key="1">
    <source>
        <dbReference type="SAM" id="MobiDB-lite"/>
    </source>
</evidence>
<keyword evidence="2" id="KW-0812">Transmembrane</keyword>
<gene>
    <name evidence="3" type="ORF">IWX46DRAFT_650494</name>
</gene>
<evidence type="ECO:0000256" key="2">
    <source>
        <dbReference type="SAM" id="Phobius"/>
    </source>
</evidence>
<dbReference type="Proteomes" id="UP001365128">
    <property type="component" value="Unassembled WGS sequence"/>
</dbReference>
<feature type="compositionally biased region" description="Basic residues" evidence="1">
    <location>
        <begin position="16"/>
        <end position="26"/>
    </location>
</feature>
<dbReference type="EMBL" id="JBBPDW010000022">
    <property type="protein sequence ID" value="KAK7543050.1"/>
    <property type="molecule type" value="Genomic_DNA"/>
</dbReference>
<feature type="transmembrane region" description="Helical" evidence="2">
    <location>
        <begin position="127"/>
        <end position="147"/>
    </location>
</feature>
<proteinExistence type="predicted"/>
<reference evidence="3 4" key="1">
    <citation type="submission" date="2024-04" db="EMBL/GenBank/DDBJ databases">
        <title>Phyllosticta paracitricarpa is synonymous to the EU quarantine fungus P. citricarpa based on phylogenomic analyses.</title>
        <authorList>
            <consortium name="Lawrence Berkeley National Laboratory"/>
            <person name="Van Ingen-Buijs V.A."/>
            <person name="Van Westerhoven A.C."/>
            <person name="Haridas S."/>
            <person name="Skiadas P."/>
            <person name="Martin F."/>
            <person name="Groenewald J.Z."/>
            <person name="Crous P.W."/>
            <person name="Seidl M.F."/>
        </authorList>
    </citation>
    <scope>NUCLEOTIDE SEQUENCE [LARGE SCALE GENOMIC DNA]</scope>
    <source>
        <strain evidence="3 4">CBS 122670</strain>
    </source>
</reference>
<name>A0ABR1M7Q4_9PEZI</name>
<keyword evidence="2" id="KW-0472">Membrane</keyword>
<comment type="caution">
    <text evidence="3">The sequence shown here is derived from an EMBL/GenBank/DDBJ whole genome shotgun (WGS) entry which is preliminary data.</text>
</comment>
<protein>
    <submittedName>
        <fullName evidence="3">Uncharacterized protein</fullName>
    </submittedName>
</protein>
<accession>A0ABR1M7Q4</accession>
<feature type="compositionally biased region" description="Low complexity" evidence="1">
    <location>
        <begin position="27"/>
        <end position="43"/>
    </location>
</feature>
<feature type="region of interest" description="Disordered" evidence="1">
    <location>
        <begin position="1"/>
        <end position="43"/>
    </location>
</feature>
<evidence type="ECO:0000313" key="4">
    <source>
        <dbReference type="Proteomes" id="UP001365128"/>
    </source>
</evidence>
<sequence length="153" mass="17121">MPALSTWTASATTPRRANKMTARRKPPASTTTPTTRPTTSTHRSCTTRQVFLPLHPSLPRCRKYAPLSRRLRVPSTTASGIARVRWLAAPTCTSTAGTSSPSKRAGWQETGCVGCFEWVTMHCRRHAFVWSGKFCCMCFFSAWIWLIKCLKLV</sequence>
<keyword evidence="2" id="KW-1133">Transmembrane helix</keyword>
<keyword evidence="4" id="KW-1185">Reference proteome</keyword>
<feature type="compositionally biased region" description="Polar residues" evidence="1">
    <location>
        <begin position="1"/>
        <end position="15"/>
    </location>
</feature>